<dbReference type="RefSeq" id="XP_062642720.1">
    <property type="nucleotide sequence ID" value="XM_062786810.1"/>
</dbReference>
<reference evidence="2" key="1">
    <citation type="journal article" date="2023" name="Mol. Phylogenet. Evol.">
        <title>Genome-scale phylogeny and comparative genomics of the fungal order Sordariales.</title>
        <authorList>
            <person name="Hensen N."/>
            <person name="Bonometti L."/>
            <person name="Westerberg I."/>
            <person name="Brannstrom I.O."/>
            <person name="Guillou S."/>
            <person name="Cros-Aarteil S."/>
            <person name="Calhoun S."/>
            <person name="Haridas S."/>
            <person name="Kuo A."/>
            <person name="Mondo S."/>
            <person name="Pangilinan J."/>
            <person name="Riley R."/>
            <person name="LaButti K."/>
            <person name="Andreopoulos B."/>
            <person name="Lipzen A."/>
            <person name="Chen C."/>
            <person name="Yan M."/>
            <person name="Daum C."/>
            <person name="Ng V."/>
            <person name="Clum A."/>
            <person name="Steindorff A."/>
            <person name="Ohm R.A."/>
            <person name="Martin F."/>
            <person name="Silar P."/>
            <person name="Natvig D.O."/>
            <person name="Lalanne C."/>
            <person name="Gautier V."/>
            <person name="Ament-Velasquez S.L."/>
            <person name="Kruys A."/>
            <person name="Hutchinson M.I."/>
            <person name="Powell A.J."/>
            <person name="Barry K."/>
            <person name="Miller A.N."/>
            <person name="Grigoriev I.V."/>
            <person name="Debuchy R."/>
            <person name="Gladieux P."/>
            <person name="Hiltunen Thoren M."/>
            <person name="Johannesson H."/>
        </authorList>
    </citation>
    <scope>NUCLEOTIDE SEQUENCE</scope>
    <source>
        <strain evidence="2">CBS 731.68</strain>
    </source>
</reference>
<evidence type="ECO:0000313" key="3">
    <source>
        <dbReference type="Proteomes" id="UP001302602"/>
    </source>
</evidence>
<organism evidence="2 3">
    <name type="scientific">Parathielavia appendiculata</name>
    <dbReference type="NCBI Taxonomy" id="2587402"/>
    <lineage>
        <taxon>Eukaryota</taxon>
        <taxon>Fungi</taxon>
        <taxon>Dikarya</taxon>
        <taxon>Ascomycota</taxon>
        <taxon>Pezizomycotina</taxon>
        <taxon>Sordariomycetes</taxon>
        <taxon>Sordariomycetidae</taxon>
        <taxon>Sordariales</taxon>
        <taxon>Chaetomiaceae</taxon>
        <taxon>Parathielavia</taxon>
    </lineage>
</organism>
<comment type="caution">
    <text evidence="2">The sequence shown here is derived from an EMBL/GenBank/DDBJ whole genome shotgun (WGS) entry which is preliminary data.</text>
</comment>
<feature type="chain" id="PRO_5043006269" description="Secreted protein" evidence="1">
    <location>
        <begin position="17"/>
        <end position="112"/>
    </location>
</feature>
<evidence type="ECO:0008006" key="4">
    <source>
        <dbReference type="Google" id="ProtNLM"/>
    </source>
</evidence>
<reference evidence="2" key="2">
    <citation type="submission" date="2023-05" db="EMBL/GenBank/DDBJ databases">
        <authorList>
            <consortium name="Lawrence Berkeley National Laboratory"/>
            <person name="Steindorff A."/>
            <person name="Hensen N."/>
            <person name="Bonometti L."/>
            <person name="Westerberg I."/>
            <person name="Brannstrom I.O."/>
            <person name="Guillou S."/>
            <person name="Cros-Aarteil S."/>
            <person name="Calhoun S."/>
            <person name="Haridas S."/>
            <person name="Kuo A."/>
            <person name="Mondo S."/>
            <person name="Pangilinan J."/>
            <person name="Riley R."/>
            <person name="Labutti K."/>
            <person name="Andreopoulos B."/>
            <person name="Lipzen A."/>
            <person name="Chen C."/>
            <person name="Yanf M."/>
            <person name="Daum C."/>
            <person name="Ng V."/>
            <person name="Clum A."/>
            <person name="Ohm R."/>
            <person name="Martin F."/>
            <person name="Silar P."/>
            <person name="Natvig D."/>
            <person name="Lalanne C."/>
            <person name="Gautier V."/>
            <person name="Ament-Velasquez S.L."/>
            <person name="Kruys A."/>
            <person name="Hutchinson M.I."/>
            <person name="Powell A.J."/>
            <person name="Barry K."/>
            <person name="Miller A.N."/>
            <person name="Grigoriev I.V."/>
            <person name="Debuchy R."/>
            <person name="Gladieux P."/>
            <person name="Thoren M.H."/>
            <person name="Johannesson H."/>
        </authorList>
    </citation>
    <scope>NUCLEOTIDE SEQUENCE</scope>
    <source>
        <strain evidence="2">CBS 731.68</strain>
    </source>
</reference>
<dbReference type="Proteomes" id="UP001302602">
    <property type="component" value="Unassembled WGS sequence"/>
</dbReference>
<sequence length="112" mass="12023">MLMQVFLSSFLQQVDACVLTSFSAGLASPRHVAALDFGAVRACASRFRLKRPGPDNLRKCRCSPGIIPQGTQAIRGLSSCKGCQGKEPVSARLSCTLLYIPQMYGSVESSLL</sequence>
<keyword evidence="3" id="KW-1185">Reference proteome</keyword>
<dbReference type="GeneID" id="87823579"/>
<gene>
    <name evidence="2" type="ORF">N657DRAFT_323345</name>
</gene>
<keyword evidence="1" id="KW-0732">Signal</keyword>
<evidence type="ECO:0000313" key="2">
    <source>
        <dbReference type="EMBL" id="KAK4118947.1"/>
    </source>
</evidence>
<protein>
    <recommendedName>
        <fullName evidence="4">Secreted protein</fullName>
    </recommendedName>
</protein>
<feature type="signal peptide" evidence="1">
    <location>
        <begin position="1"/>
        <end position="16"/>
    </location>
</feature>
<evidence type="ECO:0000256" key="1">
    <source>
        <dbReference type="SAM" id="SignalP"/>
    </source>
</evidence>
<name>A0AAN6TQT8_9PEZI</name>
<dbReference type="AlphaFoldDB" id="A0AAN6TQT8"/>
<dbReference type="EMBL" id="MU853256">
    <property type="protein sequence ID" value="KAK4118947.1"/>
    <property type="molecule type" value="Genomic_DNA"/>
</dbReference>
<proteinExistence type="predicted"/>
<accession>A0AAN6TQT8</accession>